<feature type="compositionally biased region" description="Pro residues" evidence="1">
    <location>
        <begin position="10"/>
        <end position="25"/>
    </location>
</feature>
<dbReference type="Pfam" id="PF13302">
    <property type="entry name" value="Acetyltransf_3"/>
    <property type="match status" value="1"/>
</dbReference>
<dbReference type="PANTHER" id="PTHR43328:SF1">
    <property type="entry name" value="N-ACETYLTRANSFERASE DOMAIN-CONTAINING PROTEIN"/>
    <property type="match status" value="1"/>
</dbReference>
<dbReference type="EMBL" id="KN834836">
    <property type="protein sequence ID" value="KIK52838.1"/>
    <property type="molecule type" value="Genomic_DNA"/>
</dbReference>
<proteinExistence type="predicted"/>
<dbReference type="Gene3D" id="3.40.630.30">
    <property type="match status" value="1"/>
</dbReference>
<dbReference type="GO" id="GO:0016747">
    <property type="term" value="F:acyltransferase activity, transferring groups other than amino-acyl groups"/>
    <property type="evidence" value="ECO:0007669"/>
    <property type="project" value="InterPro"/>
</dbReference>
<accession>A0A0D0CD00</accession>
<sequence length="298" mass="33294">MAQATLPPESTVPPSSPSSSSPPSPSSSIIVKGIFTIPDPTFRASISTHTPLLFEPATHEPYLPLPAPFERFRLTPNRESDAVDITEMMNDAKVAYWMGNHPFPFPADRASGWIRGELELTREVFEGFRKGEWVPAKGSPLKVIRETVAVGGRGQGEVDGDTTHDRRDVYVGDVDFRHAHWWTERLTPVKEGWEGWRDRERIWSIGAALKSSYHNQGIGSAALLLLFTQWGIPQIGATEVRAETFASNVGSNRIWEKLGFVLHEHGEGSGSVRVVPKEKFGGEEDREEEERVWVWSLP</sequence>
<dbReference type="Proteomes" id="UP000053593">
    <property type="component" value="Unassembled WGS sequence"/>
</dbReference>
<gene>
    <name evidence="3" type="ORF">GYMLUDRAFT_49671</name>
</gene>
<protein>
    <recommendedName>
        <fullName evidence="2">N-acetyltransferase domain-containing protein</fullName>
    </recommendedName>
</protein>
<dbReference type="InterPro" id="IPR016181">
    <property type="entry name" value="Acyl_CoA_acyltransferase"/>
</dbReference>
<organism evidence="3 4">
    <name type="scientific">Collybiopsis luxurians FD-317 M1</name>
    <dbReference type="NCBI Taxonomy" id="944289"/>
    <lineage>
        <taxon>Eukaryota</taxon>
        <taxon>Fungi</taxon>
        <taxon>Dikarya</taxon>
        <taxon>Basidiomycota</taxon>
        <taxon>Agaricomycotina</taxon>
        <taxon>Agaricomycetes</taxon>
        <taxon>Agaricomycetidae</taxon>
        <taxon>Agaricales</taxon>
        <taxon>Marasmiineae</taxon>
        <taxon>Omphalotaceae</taxon>
        <taxon>Collybiopsis</taxon>
        <taxon>Collybiopsis luxurians</taxon>
    </lineage>
</organism>
<keyword evidence="4" id="KW-1185">Reference proteome</keyword>
<name>A0A0D0CD00_9AGAR</name>
<feature type="region of interest" description="Disordered" evidence="1">
    <location>
        <begin position="1"/>
        <end position="26"/>
    </location>
</feature>
<feature type="domain" description="N-acetyltransferase" evidence="2">
    <location>
        <begin position="71"/>
        <end position="261"/>
    </location>
</feature>
<dbReference type="OrthoDB" id="630895at2759"/>
<evidence type="ECO:0000256" key="1">
    <source>
        <dbReference type="SAM" id="MobiDB-lite"/>
    </source>
</evidence>
<evidence type="ECO:0000313" key="3">
    <source>
        <dbReference type="EMBL" id="KIK52838.1"/>
    </source>
</evidence>
<evidence type="ECO:0000259" key="2">
    <source>
        <dbReference type="Pfam" id="PF13302"/>
    </source>
</evidence>
<dbReference type="HOGENOM" id="CLU_934008_0_0_1"/>
<dbReference type="InterPro" id="IPR000182">
    <property type="entry name" value="GNAT_dom"/>
</dbReference>
<dbReference type="SUPFAM" id="SSF55729">
    <property type="entry name" value="Acyl-CoA N-acyltransferases (Nat)"/>
    <property type="match status" value="1"/>
</dbReference>
<dbReference type="PANTHER" id="PTHR43328">
    <property type="entry name" value="ACETYLTRANSFERASE-RELATED"/>
    <property type="match status" value="1"/>
</dbReference>
<evidence type="ECO:0000313" key="4">
    <source>
        <dbReference type="Proteomes" id="UP000053593"/>
    </source>
</evidence>
<dbReference type="AlphaFoldDB" id="A0A0D0CD00"/>
<reference evidence="3 4" key="1">
    <citation type="submission" date="2014-04" db="EMBL/GenBank/DDBJ databases">
        <title>Evolutionary Origins and Diversification of the Mycorrhizal Mutualists.</title>
        <authorList>
            <consortium name="DOE Joint Genome Institute"/>
            <consortium name="Mycorrhizal Genomics Consortium"/>
            <person name="Kohler A."/>
            <person name="Kuo A."/>
            <person name="Nagy L.G."/>
            <person name="Floudas D."/>
            <person name="Copeland A."/>
            <person name="Barry K.W."/>
            <person name="Cichocki N."/>
            <person name="Veneault-Fourrey C."/>
            <person name="LaButti K."/>
            <person name="Lindquist E.A."/>
            <person name="Lipzen A."/>
            <person name="Lundell T."/>
            <person name="Morin E."/>
            <person name="Murat C."/>
            <person name="Riley R."/>
            <person name="Ohm R."/>
            <person name="Sun H."/>
            <person name="Tunlid A."/>
            <person name="Henrissat B."/>
            <person name="Grigoriev I.V."/>
            <person name="Hibbett D.S."/>
            <person name="Martin F."/>
        </authorList>
    </citation>
    <scope>NUCLEOTIDE SEQUENCE [LARGE SCALE GENOMIC DNA]</scope>
    <source>
        <strain evidence="3 4">FD-317 M1</strain>
    </source>
</reference>